<accession>A0A7S3PNL0</accession>
<dbReference type="InterPro" id="IPR011990">
    <property type="entry name" value="TPR-like_helical_dom_sf"/>
</dbReference>
<name>A0A7S3PNL0_9STRA</name>
<evidence type="ECO:0000313" key="2">
    <source>
        <dbReference type="EMBL" id="CAE0445419.1"/>
    </source>
</evidence>
<dbReference type="SUPFAM" id="SSF48452">
    <property type="entry name" value="TPR-like"/>
    <property type="match status" value="1"/>
</dbReference>
<evidence type="ECO:0000259" key="1">
    <source>
        <dbReference type="SMART" id="SM00992"/>
    </source>
</evidence>
<dbReference type="SUPFAM" id="SSF141255">
    <property type="entry name" value="YccV-like"/>
    <property type="match status" value="1"/>
</dbReference>
<dbReference type="EMBL" id="HBIN01020216">
    <property type="protein sequence ID" value="CAE0445419.1"/>
    <property type="molecule type" value="Transcribed_RNA"/>
</dbReference>
<organism evidence="2">
    <name type="scientific">Aplanochytrium stocchinoi</name>
    <dbReference type="NCBI Taxonomy" id="215587"/>
    <lineage>
        <taxon>Eukaryota</taxon>
        <taxon>Sar</taxon>
        <taxon>Stramenopiles</taxon>
        <taxon>Bigyra</taxon>
        <taxon>Labyrinthulomycetes</taxon>
        <taxon>Thraustochytrida</taxon>
        <taxon>Thraustochytriidae</taxon>
        <taxon>Aplanochytrium</taxon>
    </lineage>
</organism>
<dbReference type="Gene3D" id="2.30.30.390">
    <property type="entry name" value="Hemimethylated DNA-binding domain"/>
    <property type="match status" value="1"/>
</dbReference>
<sequence length="504" mass="58599">MAELKQGNLVRLVYRTLLRQTNKVMKHVAKCESLHRAVVVGDIMDPHQHEEFIYESYITALVKKQLLRREIAKLEMDEDACSEFVAEIGANDFKVVQQSVAVVLKERFLTSDSDDSATFTEKIDHGIAAIKKLNEVLNLINEHKEEYEPYLRGEFSLDSFSQDLDSAMDQRHRVVSYFVGEVLIHKLFGSVVVIGWDEDCSMDDGWIEQNGIKTLLKFGVDQPFYRIIDKNGYYRYCAQENLSRRFSIISNAMAEKENDLRNQMLETCLPFAEVGEELDMYFDSFYNGAYIPNDVLNAQYPDDLKFRNMLYEFANDNRIDIQHFLSPVFLSADEPQKEGLTDTMSDSTEVELLEYLKSQDIQNVKTAIHFLSKRWNSESGVEAQGELMKAQLLLLDKKEYANANKIFEILSQKYPEWAQPLFYQALIAFKENNNARSIELSKRVLDLKPNHFEAMKILMGASFRMNDYRIGLEICRKLMELMPHETSMREIYKKMAHLITFLRN</sequence>
<dbReference type="InterPro" id="IPR011722">
    <property type="entry name" value="Hemimethylated_DNA-bd_dom"/>
</dbReference>
<feature type="domain" description="Hemimethylated DNA-binding" evidence="1">
    <location>
        <begin position="174"/>
        <end position="293"/>
    </location>
</feature>
<protein>
    <recommendedName>
        <fullName evidence="1">Hemimethylated DNA-binding domain-containing protein</fullName>
    </recommendedName>
</protein>
<proteinExistence type="predicted"/>
<dbReference type="SMART" id="SM00992">
    <property type="entry name" value="YccV-like"/>
    <property type="match status" value="1"/>
</dbReference>
<dbReference type="GO" id="GO:0003677">
    <property type="term" value="F:DNA binding"/>
    <property type="evidence" value="ECO:0007669"/>
    <property type="project" value="InterPro"/>
</dbReference>
<dbReference type="Pfam" id="PF08755">
    <property type="entry name" value="YccV-like"/>
    <property type="match status" value="1"/>
</dbReference>
<dbReference type="Gene3D" id="1.25.40.10">
    <property type="entry name" value="Tetratricopeptide repeat domain"/>
    <property type="match status" value="1"/>
</dbReference>
<dbReference type="AlphaFoldDB" id="A0A7S3PNL0"/>
<dbReference type="InterPro" id="IPR036623">
    <property type="entry name" value="Hemimethylated_DNA-bd_sf"/>
</dbReference>
<gene>
    <name evidence="2" type="ORF">ASTO00021_LOCUS15438</name>
</gene>
<reference evidence="2" key="1">
    <citation type="submission" date="2021-01" db="EMBL/GenBank/DDBJ databases">
        <authorList>
            <person name="Corre E."/>
            <person name="Pelletier E."/>
            <person name="Niang G."/>
            <person name="Scheremetjew M."/>
            <person name="Finn R."/>
            <person name="Kale V."/>
            <person name="Holt S."/>
            <person name="Cochrane G."/>
            <person name="Meng A."/>
            <person name="Brown T."/>
            <person name="Cohen L."/>
        </authorList>
    </citation>
    <scope>NUCLEOTIDE SEQUENCE</scope>
    <source>
        <strain evidence="2">GSBS06</strain>
    </source>
</reference>